<reference evidence="3 4" key="1">
    <citation type="journal article" date="2019" name="Nat. Med.">
        <title>A library of human gut bacterial isolates paired with longitudinal multiomics data enables mechanistic microbiome research.</title>
        <authorList>
            <person name="Poyet M."/>
            <person name="Groussin M."/>
            <person name="Gibbons S.M."/>
            <person name="Avila-Pacheco J."/>
            <person name="Jiang X."/>
            <person name="Kearney S.M."/>
            <person name="Perrotta A.R."/>
            <person name="Berdy B."/>
            <person name="Zhao S."/>
            <person name="Lieberman T.D."/>
            <person name="Swanson P.K."/>
            <person name="Smith M."/>
            <person name="Roesemann S."/>
            <person name="Alexander J.E."/>
            <person name="Rich S.A."/>
            <person name="Livny J."/>
            <person name="Vlamakis H."/>
            <person name="Clish C."/>
            <person name="Bullock K."/>
            <person name="Deik A."/>
            <person name="Scott J."/>
            <person name="Pierce K.A."/>
            <person name="Xavier R.J."/>
            <person name="Alm E.J."/>
        </authorList>
    </citation>
    <scope>NUCLEOTIDE SEQUENCE [LARGE SCALE GENOMIC DNA]</scope>
    <source>
        <strain evidence="2 3">BIOML-A16</strain>
        <strain evidence="1 4">BIOML-A62</strain>
    </source>
</reference>
<evidence type="ECO:0008006" key="5">
    <source>
        <dbReference type="Google" id="ProtNLM"/>
    </source>
</evidence>
<evidence type="ECO:0000313" key="3">
    <source>
        <dbReference type="Proteomes" id="UP000438288"/>
    </source>
</evidence>
<protein>
    <recommendedName>
        <fullName evidence="5">Glycosyltransferase WbsX</fullName>
    </recommendedName>
</protein>
<accession>A0A6A2S068</accession>
<evidence type="ECO:0000313" key="1">
    <source>
        <dbReference type="EMBL" id="KAB6142692.1"/>
    </source>
</evidence>
<dbReference type="Proteomes" id="UP000438288">
    <property type="component" value="Unassembled WGS sequence"/>
</dbReference>
<dbReference type="EMBL" id="WDCP01000003">
    <property type="protein sequence ID" value="KAB6341556.1"/>
    <property type="molecule type" value="Genomic_DNA"/>
</dbReference>
<dbReference type="Pfam" id="PF14307">
    <property type="entry name" value="Glyco_tran_WbsX"/>
    <property type="match status" value="1"/>
</dbReference>
<evidence type="ECO:0000313" key="2">
    <source>
        <dbReference type="EMBL" id="KAB6341556.1"/>
    </source>
</evidence>
<dbReference type="PANTHER" id="PTHR41244:SF1">
    <property type="entry name" value="GLYCOSYLTRANSFERASE"/>
    <property type="match status" value="1"/>
</dbReference>
<dbReference type="AlphaFoldDB" id="A0A6A2S068"/>
<dbReference type="EMBL" id="WDEH01000003">
    <property type="protein sequence ID" value="KAB6142692.1"/>
    <property type="molecule type" value="Genomic_DNA"/>
</dbReference>
<proteinExistence type="predicted"/>
<gene>
    <name evidence="1" type="ORF">GA424_03200</name>
    <name evidence="2" type="ORF">GAZ43_02550</name>
</gene>
<dbReference type="CDD" id="cd11579">
    <property type="entry name" value="Glyco_tran_WbsX"/>
    <property type="match status" value="1"/>
</dbReference>
<dbReference type="Gene3D" id="3.20.20.80">
    <property type="entry name" value="Glycosidases"/>
    <property type="match status" value="1"/>
</dbReference>
<dbReference type="PANTHER" id="PTHR41244">
    <property type="entry name" value="RHAMNAN SYNTHESIS F"/>
    <property type="match status" value="1"/>
</dbReference>
<sequence length="382" mass="45310">MKTSKDIVVACYYFPNYHTRDREDPRISNQHWENWSEWELVKQAKPRFEGHHQPNVPAWGYTDEKDPKIMKKKIQTAVEYGIDVFIFDWYNYNGQPFLNRCLDEGFLKAKNCRKIKFSLMWANHDWQDLYPYTLGEKKDWLYTGKVTPESFDKIGNELISKYFTQPNYWKIDGKAYFSIYDIQRFIDSFGSMEKTRKAMDQLRKKAIQSGLKGVHWNLIAWGMPILSEQDAPKDIPALIKALGFDSATSYVWIHHARLDKPQTDYNHVRNQYFAHWEKVKKTYSVPYYPNVTMGWDPTPRTNQEKPWKGNQVYPYTNTIGNNTPENFKRALQMTKERLLNDPDSPRIININCWNEWTEGSYLEPDVVHGYDYLKAVKAVFSK</sequence>
<dbReference type="InterPro" id="IPR032719">
    <property type="entry name" value="WbsX"/>
</dbReference>
<name>A0A6A2S068_9BACE</name>
<evidence type="ECO:0000313" key="4">
    <source>
        <dbReference type="Proteomes" id="UP000487596"/>
    </source>
</evidence>
<dbReference type="Proteomes" id="UP000487596">
    <property type="component" value="Unassembled WGS sequence"/>
</dbReference>
<organism evidence="2 3">
    <name type="scientific">Bacteroides xylanisolvens</name>
    <dbReference type="NCBI Taxonomy" id="371601"/>
    <lineage>
        <taxon>Bacteria</taxon>
        <taxon>Pseudomonadati</taxon>
        <taxon>Bacteroidota</taxon>
        <taxon>Bacteroidia</taxon>
        <taxon>Bacteroidales</taxon>
        <taxon>Bacteroidaceae</taxon>
        <taxon>Bacteroides</taxon>
    </lineage>
</organism>
<comment type="caution">
    <text evidence="2">The sequence shown here is derived from an EMBL/GenBank/DDBJ whole genome shotgun (WGS) entry which is preliminary data.</text>
</comment>